<proteinExistence type="predicted"/>
<feature type="domain" description="C3H1-type" evidence="3">
    <location>
        <begin position="12"/>
        <end position="41"/>
    </location>
</feature>
<feature type="compositionally biased region" description="Acidic residues" evidence="2">
    <location>
        <begin position="113"/>
        <end position="130"/>
    </location>
</feature>
<keyword evidence="7" id="KW-1185">Reference proteome</keyword>
<dbReference type="Proteomes" id="UP000663856">
    <property type="component" value="Unassembled WGS sequence"/>
</dbReference>
<dbReference type="InterPro" id="IPR000571">
    <property type="entry name" value="Znf_CCCH"/>
</dbReference>
<accession>A0A816UV17</accession>
<dbReference type="AlphaFoldDB" id="A0A816UV17"/>
<name>A0A816UV17_9BILA</name>
<feature type="region of interest" description="Disordered" evidence="2">
    <location>
        <begin position="113"/>
        <end position="136"/>
    </location>
</feature>
<evidence type="ECO:0000256" key="1">
    <source>
        <dbReference type="PROSITE-ProRule" id="PRU00723"/>
    </source>
</evidence>
<organism evidence="4 6">
    <name type="scientific">Rotaria magnacalcarata</name>
    <dbReference type="NCBI Taxonomy" id="392030"/>
    <lineage>
        <taxon>Eukaryota</taxon>
        <taxon>Metazoa</taxon>
        <taxon>Spiralia</taxon>
        <taxon>Gnathifera</taxon>
        <taxon>Rotifera</taxon>
        <taxon>Eurotatoria</taxon>
        <taxon>Bdelloidea</taxon>
        <taxon>Philodinida</taxon>
        <taxon>Philodinidae</taxon>
        <taxon>Rotaria</taxon>
    </lineage>
</organism>
<evidence type="ECO:0000313" key="4">
    <source>
        <dbReference type="EMBL" id="CAF2112779.1"/>
    </source>
</evidence>
<comment type="caution">
    <text evidence="4">The sequence shown here is derived from an EMBL/GenBank/DDBJ whole genome shotgun (WGS) entry which is preliminary data.</text>
</comment>
<dbReference type="PROSITE" id="PS50103">
    <property type="entry name" value="ZF_C3H1"/>
    <property type="match status" value="1"/>
</dbReference>
<dbReference type="EMBL" id="CAJOBG010002103">
    <property type="protein sequence ID" value="CAF3983729.1"/>
    <property type="molecule type" value="Genomic_DNA"/>
</dbReference>
<evidence type="ECO:0000259" key="3">
    <source>
        <dbReference type="PROSITE" id="PS50103"/>
    </source>
</evidence>
<keyword evidence="1" id="KW-0863">Zinc-finger</keyword>
<dbReference type="EMBL" id="CAJNRF010009738">
    <property type="protein sequence ID" value="CAF2112779.1"/>
    <property type="molecule type" value="Genomic_DNA"/>
</dbReference>
<evidence type="ECO:0000313" key="5">
    <source>
        <dbReference type="EMBL" id="CAF3983729.1"/>
    </source>
</evidence>
<keyword evidence="1" id="KW-0862">Zinc</keyword>
<dbReference type="Proteomes" id="UP000663866">
    <property type="component" value="Unassembled WGS sequence"/>
</dbReference>
<dbReference type="GO" id="GO:0008270">
    <property type="term" value="F:zinc ion binding"/>
    <property type="evidence" value="ECO:0007669"/>
    <property type="project" value="UniProtKB-KW"/>
</dbReference>
<keyword evidence="1" id="KW-0479">Metal-binding</keyword>
<feature type="zinc finger region" description="C3H1-type" evidence="1">
    <location>
        <begin position="12"/>
        <end position="41"/>
    </location>
</feature>
<reference evidence="4" key="1">
    <citation type="submission" date="2021-02" db="EMBL/GenBank/DDBJ databases">
        <authorList>
            <person name="Nowell W R."/>
        </authorList>
    </citation>
    <scope>NUCLEOTIDE SEQUENCE</scope>
</reference>
<evidence type="ECO:0000313" key="7">
    <source>
        <dbReference type="Proteomes" id="UP000663866"/>
    </source>
</evidence>
<protein>
    <recommendedName>
        <fullName evidence="3">C3H1-type domain-containing protein</fullName>
    </recommendedName>
</protein>
<evidence type="ECO:0000313" key="6">
    <source>
        <dbReference type="Proteomes" id="UP000663856"/>
    </source>
</evidence>
<evidence type="ECO:0000256" key="2">
    <source>
        <dbReference type="SAM" id="MobiDB-lite"/>
    </source>
</evidence>
<gene>
    <name evidence="5" type="ORF">OVN521_LOCUS14084</name>
    <name evidence="4" type="ORF">WKI299_LOCUS22580</name>
</gene>
<sequence length="136" mass="15987">MLSRGSTEVAYFQRQIHCKFFKRGDGLCPFGSKCFYLHVDKNGQPVQLGPPRRRQRMNARGELENFSDVFMLSILSNEDFGRLFEEYDFLFDDDDDESHGSYFTDDDDFRLAAEDDVSDDDEDDDEDDDDTNRIWH</sequence>